<feature type="binding site" evidence="11">
    <location>
        <position position="79"/>
    </location>
    <ligand>
        <name>[4Fe-4S] cluster</name>
        <dbReference type="ChEBI" id="CHEBI:49883"/>
    </ligand>
</feature>
<keyword evidence="7 11" id="KW-0805">Transcription regulation</keyword>
<dbReference type="GO" id="GO:0045892">
    <property type="term" value="P:negative regulation of DNA-templated transcription"/>
    <property type="evidence" value="ECO:0007669"/>
    <property type="project" value="TreeGrafter"/>
</dbReference>
<dbReference type="GO" id="GO:0045454">
    <property type="term" value="P:cell redox homeostasis"/>
    <property type="evidence" value="ECO:0007669"/>
    <property type="project" value="TreeGrafter"/>
</dbReference>
<dbReference type="GO" id="GO:0005737">
    <property type="term" value="C:cytoplasm"/>
    <property type="evidence" value="ECO:0007669"/>
    <property type="project" value="UniProtKB-SubCell"/>
</dbReference>
<evidence type="ECO:0000259" key="12">
    <source>
        <dbReference type="PROSITE" id="PS51674"/>
    </source>
</evidence>
<comment type="caution">
    <text evidence="13">The sequence shown here is derived from an EMBL/GenBank/DDBJ whole genome shotgun (WGS) entry which is preliminary data.</text>
</comment>
<dbReference type="EMBL" id="LAXD01000001">
    <property type="protein sequence ID" value="KWX02454.1"/>
    <property type="molecule type" value="Genomic_DNA"/>
</dbReference>
<evidence type="ECO:0000256" key="5">
    <source>
        <dbReference type="ARBA" id="ARBA00023004"/>
    </source>
</evidence>
<dbReference type="PROSITE" id="PS51674">
    <property type="entry name" value="4FE4S_WBL"/>
    <property type="match status" value="1"/>
</dbReference>
<reference evidence="14" key="1">
    <citation type="submission" date="2015-04" db="EMBL/GenBank/DDBJ databases">
        <title>Physiological reanalysis, assessment of diazotrophy, and genome sequences of multiple isolates of Streptomyces thermoautotrophicus.</title>
        <authorList>
            <person name="MacKellar D.C."/>
            <person name="Lieber L."/>
            <person name="Norman J."/>
            <person name="Bolger A."/>
            <person name="Tobin C."/>
            <person name="Murray J.W."/>
            <person name="Chang R."/>
            <person name="Ford T."/>
            <person name="Nguyen P.Q."/>
            <person name="Woodward J."/>
            <person name="Permingeat H."/>
            <person name="Joshi N.S."/>
            <person name="Silver P.A."/>
            <person name="Usadel B."/>
            <person name="Rutherford A.W."/>
            <person name="Friesen M."/>
            <person name="Prell J."/>
        </authorList>
    </citation>
    <scope>NUCLEOTIDE SEQUENCE [LARGE SCALE GENOMIC DNA]</scope>
    <source>
        <strain evidence="14">H1</strain>
    </source>
</reference>
<gene>
    <name evidence="11" type="primary">whiB</name>
    <name evidence="13" type="ORF">LI90_3497</name>
</gene>
<organism evidence="13 14">
    <name type="scientific">Carbonactinospora thermoautotrophica</name>
    <dbReference type="NCBI Taxonomy" id="1469144"/>
    <lineage>
        <taxon>Bacteria</taxon>
        <taxon>Bacillati</taxon>
        <taxon>Actinomycetota</taxon>
        <taxon>Actinomycetes</taxon>
        <taxon>Kitasatosporales</taxon>
        <taxon>Carbonactinosporaceae</taxon>
        <taxon>Carbonactinospora</taxon>
    </lineage>
</organism>
<evidence type="ECO:0000256" key="4">
    <source>
        <dbReference type="ARBA" id="ARBA00022723"/>
    </source>
</evidence>
<dbReference type="PANTHER" id="PTHR38839">
    <property type="entry name" value="TRANSCRIPTIONAL REGULATOR WHID-RELATED"/>
    <property type="match status" value="1"/>
</dbReference>
<sequence length="129" mass="14289">MVGSFGKPQAPGVAVTQCTTRFHPSSLLESGEPWQREAACRGEAELFAEPPVAEPMVVQLRREEAAKAVCARCPVLLECRAYALRTQQRTGIWGGLTARERSAVRAREARRQRLLVTDNGSRRDRKLSA</sequence>
<evidence type="ECO:0000256" key="9">
    <source>
        <dbReference type="ARBA" id="ARBA00023157"/>
    </source>
</evidence>
<feature type="binding site" evidence="11">
    <location>
        <position position="40"/>
    </location>
    <ligand>
        <name>[4Fe-4S] cluster</name>
        <dbReference type="ChEBI" id="CHEBI:49883"/>
    </ligand>
</feature>
<dbReference type="Pfam" id="PF02467">
    <property type="entry name" value="Whib"/>
    <property type="match status" value="1"/>
</dbReference>
<evidence type="ECO:0000313" key="14">
    <source>
        <dbReference type="Proteomes" id="UP000070188"/>
    </source>
</evidence>
<keyword evidence="8 11" id="KW-0238">DNA-binding</keyword>
<feature type="binding site" evidence="11">
    <location>
        <position position="70"/>
    </location>
    <ligand>
        <name>[4Fe-4S] cluster</name>
        <dbReference type="ChEBI" id="CHEBI:49883"/>
    </ligand>
</feature>
<keyword evidence="9 11" id="KW-1015">Disulfide bond</keyword>
<keyword evidence="3 11" id="KW-0004">4Fe-4S</keyword>
<evidence type="ECO:0000256" key="11">
    <source>
        <dbReference type="HAMAP-Rule" id="MF_01479"/>
    </source>
</evidence>
<comment type="cofactor">
    <cofactor evidence="11">
        <name>[4Fe-4S] cluster</name>
        <dbReference type="ChEBI" id="CHEBI:49883"/>
    </cofactor>
    <text evidence="11">Binds 1 [4Fe-4S] cluster per subunit. Following nitrosylation of the [4Fe-4S] cluster binds 1 [4Fe-8(NO)] cluster per subunit.</text>
</comment>
<proteinExistence type="inferred from homology"/>
<dbReference type="HAMAP" id="MF_01479">
    <property type="entry name" value="WhiB"/>
    <property type="match status" value="1"/>
</dbReference>
<name>A0A132MXB4_9ACTN</name>
<evidence type="ECO:0000256" key="10">
    <source>
        <dbReference type="ARBA" id="ARBA00023163"/>
    </source>
</evidence>
<dbReference type="InterPro" id="IPR003482">
    <property type="entry name" value="Whib"/>
</dbReference>
<dbReference type="InterPro" id="IPR034768">
    <property type="entry name" value="4FE4S_WBL"/>
</dbReference>
<comment type="subcellular location">
    <subcellularLocation>
        <location evidence="1 11">Cytoplasm</location>
    </subcellularLocation>
</comment>
<comment type="PTM">
    <text evidence="11">The Fe-S cluster can be nitrosylated by nitric oxide (NO).</text>
</comment>
<comment type="similarity">
    <text evidence="2 11">Belongs to the WhiB family.</text>
</comment>
<feature type="domain" description="4Fe-4S Wbl-type" evidence="12">
    <location>
        <begin position="39"/>
        <end position="103"/>
    </location>
</feature>
<dbReference type="GO" id="GO:0051539">
    <property type="term" value="F:4 iron, 4 sulfur cluster binding"/>
    <property type="evidence" value="ECO:0007669"/>
    <property type="project" value="UniProtKB-UniRule"/>
</dbReference>
<keyword evidence="6 11" id="KW-0411">Iron-sulfur</keyword>
<dbReference type="GO" id="GO:0047134">
    <property type="term" value="F:protein-disulfide reductase [NAD(P)H] activity"/>
    <property type="evidence" value="ECO:0007669"/>
    <property type="project" value="TreeGrafter"/>
</dbReference>
<evidence type="ECO:0000313" key="13">
    <source>
        <dbReference type="EMBL" id="KWX02454.1"/>
    </source>
</evidence>
<comment type="PTM">
    <text evidence="11">Upon Fe-S cluster removal intramolecular disulfide bonds are formed.</text>
</comment>
<keyword evidence="14" id="KW-1185">Reference proteome</keyword>
<dbReference type="STRING" id="1469144.LI90_3497"/>
<feature type="binding site" evidence="11">
    <location>
        <position position="73"/>
    </location>
    <ligand>
        <name>[4Fe-4S] cluster</name>
        <dbReference type="ChEBI" id="CHEBI:49883"/>
    </ligand>
</feature>
<evidence type="ECO:0000256" key="1">
    <source>
        <dbReference type="ARBA" id="ARBA00004496"/>
    </source>
</evidence>
<evidence type="ECO:0000256" key="2">
    <source>
        <dbReference type="ARBA" id="ARBA00006597"/>
    </source>
</evidence>
<dbReference type="Proteomes" id="UP000070188">
    <property type="component" value="Unassembled WGS sequence"/>
</dbReference>
<dbReference type="AlphaFoldDB" id="A0A132MXB4"/>
<dbReference type="PATRIC" id="fig|1469144.10.peg.3753"/>
<keyword evidence="5 11" id="KW-0408">Iron</keyword>
<dbReference type="GO" id="GO:0035731">
    <property type="term" value="F:dinitrosyl-iron complex binding"/>
    <property type="evidence" value="ECO:0007669"/>
    <property type="project" value="UniProtKB-UniRule"/>
</dbReference>
<evidence type="ECO:0000256" key="7">
    <source>
        <dbReference type="ARBA" id="ARBA00023015"/>
    </source>
</evidence>
<dbReference type="GO" id="GO:0003677">
    <property type="term" value="F:DNA binding"/>
    <property type="evidence" value="ECO:0007669"/>
    <property type="project" value="UniProtKB-UniRule"/>
</dbReference>
<accession>A0A132MXB4</accession>
<evidence type="ECO:0000256" key="6">
    <source>
        <dbReference type="ARBA" id="ARBA00023014"/>
    </source>
</evidence>
<protein>
    <recommendedName>
        <fullName evidence="11">Transcriptional regulator WhiB</fullName>
    </recommendedName>
</protein>
<comment type="function">
    <text evidence="11">Acts as a transcriptional regulator. Probably redox-responsive. The apo- but not holo-form probably binds DNA.</text>
</comment>
<keyword evidence="4 11" id="KW-0479">Metal-binding</keyword>
<keyword evidence="10 11" id="KW-0804">Transcription</keyword>
<evidence type="ECO:0000256" key="8">
    <source>
        <dbReference type="ARBA" id="ARBA00023125"/>
    </source>
</evidence>
<dbReference type="GO" id="GO:0046872">
    <property type="term" value="F:metal ion binding"/>
    <property type="evidence" value="ECO:0007669"/>
    <property type="project" value="UniProtKB-KW"/>
</dbReference>
<keyword evidence="11" id="KW-0963">Cytoplasm</keyword>
<evidence type="ECO:0000256" key="3">
    <source>
        <dbReference type="ARBA" id="ARBA00022485"/>
    </source>
</evidence>